<feature type="compositionally biased region" description="Polar residues" evidence="1">
    <location>
        <begin position="123"/>
        <end position="134"/>
    </location>
</feature>
<dbReference type="Proteomes" id="UP000558688">
    <property type="component" value="Unassembled WGS sequence"/>
</dbReference>
<dbReference type="EMBL" id="JAAFOW010000639">
    <property type="protein sequence ID" value="KAF5265016.1"/>
    <property type="molecule type" value="Genomic_DNA"/>
</dbReference>
<feature type="region of interest" description="Disordered" evidence="1">
    <location>
        <begin position="42"/>
        <end position="61"/>
    </location>
</feature>
<feature type="region of interest" description="Disordered" evidence="1">
    <location>
        <begin position="106"/>
        <end position="212"/>
    </location>
</feature>
<evidence type="ECO:0000256" key="1">
    <source>
        <dbReference type="SAM" id="MobiDB-lite"/>
    </source>
</evidence>
<comment type="caution">
    <text evidence="2">The sequence shown here is derived from an EMBL/GenBank/DDBJ whole genome shotgun (WGS) entry which is preliminary data.</text>
</comment>
<evidence type="ECO:0000313" key="3">
    <source>
        <dbReference type="Proteomes" id="UP000558688"/>
    </source>
</evidence>
<evidence type="ECO:0000313" key="2">
    <source>
        <dbReference type="EMBL" id="KAF5265016.1"/>
    </source>
</evidence>
<organism evidence="2 3">
    <name type="scientific">Fusarium oxysporum</name>
    <name type="common">Fusarium vascular wilt</name>
    <dbReference type="NCBI Taxonomy" id="5507"/>
    <lineage>
        <taxon>Eukaryota</taxon>
        <taxon>Fungi</taxon>
        <taxon>Dikarya</taxon>
        <taxon>Ascomycota</taxon>
        <taxon>Pezizomycotina</taxon>
        <taxon>Sordariomycetes</taxon>
        <taxon>Hypocreomycetidae</taxon>
        <taxon>Hypocreales</taxon>
        <taxon>Nectriaceae</taxon>
        <taxon>Fusarium</taxon>
        <taxon>Fusarium oxysporum species complex</taxon>
    </lineage>
</organism>
<name>A0A8H5AGU0_FUSOX</name>
<accession>A0A8H5AGU0</accession>
<reference evidence="2" key="1">
    <citation type="submission" date="2020-02" db="EMBL/GenBank/DDBJ databases">
        <title>Identification and distribution of gene clusters putatively required for synthesis of sphingolipid metabolism inhibitors in phylogenetically diverse species of the filamentous fungus Fusarium.</title>
        <authorList>
            <person name="Kim H.-S."/>
            <person name="Busman M."/>
            <person name="Brown D.W."/>
            <person name="Divon H."/>
            <person name="Uhlig S."/>
            <person name="Proctor R.H."/>
        </authorList>
    </citation>
    <scope>NUCLEOTIDE SEQUENCE [LARGE SCALE GENOMIC DNA]</scope>
    <source>
        <strain evidence="2">NRRL 39464</strain>
    </source>
</reference>
<proteinExistence type="predicted"/>
<gene>
    <name evidence="2" type="ORF">FOXYS1_4203</name>
</gene>
<dbReference type="AlphaFoldDB" id="A0A8H5AGU0"/>
<feature type="compositionally biased region" description="Polar residues" evidence="1">
    <location>
        <begin position="46"/>
        <end position="56"/>
    </location>
</feature>
<protein>
    <submittedName>
        <fullName evidence="2">Uncharacterized protein</fullName>
    </submittedName>
</protein>
<sequence>MEDPDPESAFEEVFKRQCQHGVGSRISDKETGFTEEYQADDKTWVPKSSSSRSKLTQDLPRGVSKFRKRGLESFDGICNKDTISKDNTTGNESFMDDLLARCGRRVMGTHHQERQDEIREDTSTSQSDENSLVDENSLGEEELADKRTNLPPPIPKEYQDRTNAALEYIQASRLKGSRANHISPPTDSPDVDGKAYESSGSDESYSPGVYNA</sequence>
<feature type="non-terminal residue" evidence="2">
    <location>
        <position position="212"/>
    </location>
</feature>
<feature type="compositionally biased region" description="Basic and acidic residues" evidence="1">
    <location>
        <begin position="110"/>
        <end position="122"/>
    </location>
</feature>